<gene>
    <name evidence="3" type="ORF">AOZ06_42405</name>
</gene>
<evidence type="ECO:0000256" key="2">
    <source>
        <dbReference type="ARBA" id="ARBA00023136"/>
    </source>
</evidence>
<dbReference type="KEGG" id="kphy:AOZ06_42405"/>
<dbReference type="EMBL" id="CP012752">
    <property type="protein sequence ID" value="ALG12629.1"/>
    <property type="molecule type" value="Genomic_DNA"/>
</dbReference>
<evidence type="ECO:0000313" key="4">
    <source>
        <dbReference type="Proteomes" id="UP000063699"/>
    </source>
</evidence>
<keyword evidence="2" id="KW-0472">Membrane</keyword>
<dbReference type="PANTHER" id="PTHR37042:SF4">
    <property type="entry name" value="OUTER MEMBRANE PROTEIN RV1973"/>
    <property type="match status" value="1"/>
</dbReference>
<sequence length="144" mass="15736">MCLTVWFTVARPRGPENVALVDLAATNAVTDQVGRTLRTVFSYDPGQMDRTSVAAQDVLTGAAIEQYNTEFQQARKEATEKKQVLTTAVRSIGVVDLRADSARLLVFVDRQLVKGDQHESGAAQLLVSAVKAGDVWKISDIKFL</sequence>
<proteinExistence type="predicted"/>
<dbReference type="PANTHER" id="PTHR37042">
    <property type="entry name" value="OUTER MEMBRANE PROTEIN RV1973"/>
    <property type="match status" value="1"/>
</dbReference>
<organism evidence="3 4">
    <name type="scientific">Kibdelosporangium phytohabitans</name>
    <dbReference type="NCBI Taxonomy" id="860235"/>
    <lineage>
        <taxon>Bacteria</taxon>
        <taxon>Bacillati</taxon>
        <taxon>Actinomycetota</taxon>
        <taxon>Actinomycetes</taxon>
        <taxon>Pseudonocardiales</taxon>
        <taxon>Pseudonocardiaceae</taxon>
        <taxon>Kibdelosporangium</taxon>
    </lineage>
</organism>
<evidence type="ECO:0000256" key="1">
    <source>
        <dbReference type="ARBA" id="ARBA00004370"/>
    </source>
</evidence>
<accession>A0A0N9I227</accession>
<protein>
    <recommendedName>
        <fullName evidence="5">Mce-associated membrane protein</fullName>
    </recommendedName>
</protein>
<name>A0A0N9I227_9PSEU</name>
<dbReference type="AlphaFoldDB" id="A0A0N9I227"/>
<comment type="subcellular location">
    <subcellularLocation>
        <location evidence="1">Membrane</location>
    </subcellularLocation>
</comment>
<dbReference type="Proteomes" id="UP000063699">
    <property type="component" value="Chromosome"/>
</dbReference>
<evidence type="ECO:0000313" key="3">
    <source>
        <dbReference type="EMBL" id="ALG12629.1"/>
    </source>
</evidence>
<keyword evidence="4" id="KW-1185">Reference proteome</keyword>
<evidence type="ECO:0008006" key="5">
    <source>
        <dbReference type="Google" id="ProtNLM"/>
    </source>
</evidence>
<reference evidence="3 4" key="1">
    <citation type="submission" date="2015-07" db="EMBL/GenBank/DDBJ databases">
        <title>Genome sequencing of Kibdelosporangium phytohabitans.</title>
        <authorList>
            <person name="Qin S."/>
            <person name="Xing K."/>
        </authorList>
    </citation>
    <scope>NUCLEOTIDE SEQUENCE [LARGE SCALE GENOMIC DNA]</scope>
    <source>
        <strain evidence="3 4">KLBMP1111</strain>
    </source>
</reference>
<dbReference type="STRING" id="860235.AOZ06_42405"/>
<dbReference type="GO" id="GO:0016020">
    <property type="term" value="C:membrane"/>
    <property type="evidence" value="ECO:0007669"/>
    <property type="project" value="UniProtKB-SubCell"/>
</dbReference>